<evidence type="ECO:0000256" key="7">
    <source>
        <dbReference type="ARBA" id="ARBA00023136"/>
    </source>
</evidence>
<reference evidence="9" key="1">
    <citation type="submission" date="2020-06" db="EMBL/GenBank/DDBJ databases">
        <title>Novel chitinolytic bacterium.</title>
        <authorList>
            <person name="Ungkulpasvich U."/>
            <person name="Kosugi A."/>
            <person name="Uke A."/>
        </authorList>
    </citation>
    <scope>NUCLEOTIDE SEQUENCE</scope>
    <source>
        <strain evidence="9">UUS1-1</strain>
    </source>
</reference>
<dbReference type="GO" id="GO:0016020">
    <property type="term" value="C:membrane"/>
    <property type="evidence" value="ECO:0007669"/>
    <property type="project" value="InterPro"/>
</dbReference>
<protein>
    <submittedName>
        <fullName evidence="9">Accessory gene regulator B family protein</fullName>
    </submittedName>
</protein>
<dbReference type="GO" id="GO:0009372">
    <property type="term" value="P:quorum sensing"/>
    <property type="evidence" value="ECO:0007669"/>
    <property type="project" value="UniProtKB-KW"/>
</dbReference>
<gene>
    <name evidence="9" type="ORF">G5B42_08710</name>
</gene>
<evidence type="ECO:0000256" key="5">
    <source>
        <dbReference type="ARBA" id="ARBA00022801"/>
    </source>
</evidence>
<dbReference type="InterPro" id="IPR006741">
    <property type="entry name" value="AgrB"/>
</dbReference>
<keyword evidence="4 8" id="KW-0812">Transmembrane</keyword>
<keyword evidence="2" id="KW-0673">Quorum sensing</keyword>
<dbReference type="EMBL" id="JAAKDE010000016">
    <property type="protein sequence ID" value="MBA2133616.1"/>
    <property type="molecule type" value="Genomic_DNA"/>
</dbReference>
<evidence type="ECO:0000256" key="1">
    <source>
        <dbReference type="ARBA" id="ARBA00022475"/>
    </source>
</evidence>
<dbReference type="AlphaFoldDB" id="A0A8J6I1A8"/>
<dbReference type="GO" id="GO:0006508">
    <property type="term" value="P:proteolysis"/>
    <property type="evidence" value="ECO:0007669"/>
    <property type="project" value="UniProtKB-KW"/>
</dbReference>
<keyword evidence="5" id="KW-0378">Hydrolase</keyword>
<keyword evidence="10" id="KW-1185">Reference proteome</keyword>
<evidence type="ECO:0000313" key="10">
    <source>
        <dbReference type="Proteomes" id="UP000657177"/>
    </source>
</evidence>
<dbReference type="Proteomes" id="UP000657177">
    <property type="component" value="Unassembled WGS sequence"/>
</dbReference>
<comment type="caution">
    <text evidence="9">The sequence shown here is derived from an EMBL/GenBank/DDBJ whole genome shotgun (WGS) entry which is preliminary data.</text>
</comment>
<keyword evidence="6 8" id="KW-1133">Transmembrane helix</keyword>
<evidence type="ECO:0000256" key="4">
    <source>
        <dbReference type="ARBA" id="ARBA00022692"/>
    </source>
</evidence>
<keyword evidence="3" id="KW-0645">Protease</keyword>
<dbReference type="GO" id="GO:0008233">
    <property type="term" value="F:peptidase activity"/>
    <property type="evidence" value="ECO:0007669"/>
    <property type="project" value="UniProtKB-KW"/>
</dbReference>
<feature type="transmembrane region" description="Helical" evidence="8">
    <location>
        <begin position="40"/>
        <end position="69"/>
    </location>
</feature>
<evidence type="ECO:0000256" key="6">
    <source>
        <dbReference type="ARBA" id="ARBA00022989"/>
    </source>
</evidence>
<evidence type="ECO:0000256" key="8">
    <source>
        <dbReference type="SAM" id="Phobius"/>
    </source>
</evidence>
<name>A0A8J6I1A8_9FIRM</name>
<dbReference type="Pfam" id="PF04647">
    <property type="entry name" value="AgrB"/>
    <property type="match status" value="1"/>
</dbReference>
<evidence type="ECO:0000313" key="9">
    <source>
        <dbReference type="EMBL" id="MBA2133616.1"/>
    </source>
</evidence>
<dbReference type="SMART" id="SM00793">
    <property type="entry name" value="AgrB"/>
    <property type="match status" value="1"/>
</dbReference>
<evidence type="ECO:0000256" key="2">
    <source>
        <dbReference type="ARBA" id="ARBA00022654"/>
    </source>
</evidence>
<keyword evidence="1" id="KW-1003">Cell membrane</keyword>
<accession>A0A8J6I1A8</accession>
<feature type="transmembrane region" description="Helical" evidence="8">
    <location>
        <begin position="110"/>
        <end position="127"/>
    </location>
</feature>
<proteinExistence type="predicted"/>
<evidence type="ECO:0000256" key="3">
    <source>
        <dbReference type="ARBA" id="ARBA00022670"/>
    </source>
</evidence>
<sequence>MVLKNLATSWAQALARKTGETDQYKIALARYMLESLLSTFLSLLCILLFGLIFGVLKTALLLTLVMSALKAVMGGLHLKTPLRCALVGAVMTIILSYLALSFPYLQMPKAVQWGIFGLLVYIVWKKAPREAKGKPLTAPQKRGLARNSRVLILLVAFICWCWPEGAVTNELFYGTAFQVLNLTVPMAKVIDGLDRLFDHGVNKFHSFTEFIGKGG</sequence>
<feature type="transmembrane region" description="Helical" evidence="8">
    <location>
        <begin position="148"/>
        <end position="165"/>
    </location>
</feature>
<keyword evidence="7 8" id="KW-0472">Membrane</keyword>
<organism evidence="9 10">
    <name type="scientific">Capillibacterium thermochitinicola</name>
    <dbReference type="NCBI Taxonomy" id="2699427"/>
    <lineage>
        <taxon>Bacteria</taxon>
        <taxon>Bacillati</taxon>
        <taxon>Bacillota</taxon>
        <taxon>Capillibacterium</taxon>
    </lineage>
</organism>
<feature type="transmembrane region" description="Helical" evidence="8">
    <location>
        <begin position="81"/>
        <end position="104"/>
    </location>
</feature>